<evidence type="ECO:0000313" key="6">
    <source>
        <dbReference type="EMBL" id="POM64019.1"/>
    </source>
</evidence>
<dbReference type="EMBL" id="NCKW01011219">
    <property type="protein sequence ID" value="POM64019.1"/>
    <property type="molecule type" value="Genomic_DNA"/>
</dbReference>
<comment type="similarity">
    <text evidence="2 5">Belongs to the RxLR effector family.</text>
</comment>
<reference evidence="6 7" key="1">
    <citation type="journal article" date="2017" name="Genome Biol. Evol.">
        <title>Phytophthora megakarya and P. palmivora, closely related causal agents of cacao black pod rot, underwent increases in genome sizes and gene numbers by different mechanisms.</title>
        <authorList>
            <person name="Ali S.S."/>
            <person name="Shao J."/>
            <person name="Lary D.J."/>
            <person name="Kronmiller B."/>
            <person name="Shen D."/>
            <person name="Strem M.D."/>
            <person name="Amoako-Attah I."/>
            <person name="Akrofi A.Y."/>
            <person name="Begoude B.A."/>
            <person name="Ten Hoopen G.M."/>
            <person name="Coulibaly K."/>
            <person name="Kebe B.I."/>
            <person name="Melnick R.L."/>
            <person name="Guiltinan M.J."/>
            <person name="Tyler B.M."/>
            <person name="Meinhardt L.W."/>
            <person name="Bailey B.A."/>
        </authorList>
    </citation>
    <scope>NUCLEOTIDE SEQUENCE [LARGE SCALE GENOMIC DNA]</scope>
    <source>
        <strain evidence="7">sbr112.9</strain>
    </source>
</reference>
<evidence type="ECO:0000256" key="4">
    <source>
        <dbReference type="ARBA" id="ARBA00022729"/>
    </source>
</evidence>
<gene>
    <name evidence="6" type="ORF">PHPALM_20514</name>
</gene>
<evidence type="ECO:0000256" key="2">
    <source>
        <dbReference type="ARBA" id="ARBA00010400"/>
    </source>
</evidence>
<proteinExistence type="inferred from homology"/>
<dbReference type="Proteomes" id="UP000237271">
    <property type="component" value="Unassembled WGS sequence"/>
</dbReference>
<keyword evidence="7" id="KW-1185">Reference proteome</keyword>
<comment type="subcellular location">
    <subcellularLocation>
        <location evidence="1 5">Secreted</location>
    </subcellularLocation>
</comment>
<protein>
    <recommendedName>
        <fullName evidence="5">RxLR effector protein</fullName>
    </recommendedName>
</protein>
<comment type="caution">
    <text evidence="6">The sequence shown here is derived from an EMBL/GenBank/DDBJ whole genome shotgun (WGS) entry which is preliminary data.</text>
</comment>
<dbReference type="AlphaFoldDB" id="A0A2P4XEQ0"/>
<feature type="signal peptide" evidence="5">
    <location>
        <begin position="1"/>
        <end position="23"/>
    </location>
</feature>
<name>A0A2P4XEQ0_9STRA</name>
<accession>A0A2P4XEQ0</accession>
<feature type="chain" id="PRO_5044959616" description="RxLR effector protein" evidence="5">
    <location>
        <begin position="24"/>
        <end position="130"/>
    </location>
</feature>
<sequence>MYLKYVILVVGAAHLAITNVTSSVQTVVDDVITNNNIFLSSQEAANEEIRDKEIRILKYQGSVWLENFAKADLEKMSKSESFKLSKFKEWDQLNQEKIIKRLKNTKYNGILLQYLNRRSAAISDGTFKTS</sequence>
<evidence type="ECO:0000313" key="7">
    <source>
        <dbReference type="Proteomes" id="UP000237271"/>
    </source>
</evidence>
<dbReference type="Pfam" id="PF16810">
    <property type="entry name" value="RXLR"/>
    <property type="match status" value="1"/>
</dbReference>
<comment type="domain">
    <text evidence="5">The RxLR-dEER motif acts to carry the protein into the host cell cytoplasm through binding to cell surface phosphatidylinositol-3-phosphate.</text>
</comment>
<dbReference type="InterPro" id="IPR031825">
    <property type="entry name" value="RXLR"/>
</dbReference>
<organism evidence="6 7">
    <name type="scientific">Phytophthora palmivora</name>
    <dbReference type="NCBI Taxonomy" id="4796"/>
    <lineage>
        <taxon>Eukaryota</taxon>
        <taxon>Sar</taxon>
        <taxon>Stramenopiles</taxon>
        <taxon>Oomycota</taxon>
        <taxon>Peronosporomycetes</taxon>
        <taxon>Peronosporales</taxon>
        <taxon>Peronosporaceae</taxon>
        <taxon>Phytophthora</taxon>
    </lineage>
</organism>
<keyword evidence="4 5" id="KW-0732">Signal</keyword>
<keyword evidence="3 5" id="KW-0964">Secreted</keyword>
<evidence type="ECO:0000256" key="1">
    <source>
        <dbReference type="ARBA" id="ARBA00004613"/>
    </source>
</evidence>
<evidence type="ECO:0000256" key="5">
    <source>
        <dbReference type="RuleBase" id="RU367124"/>
    </source>
</evidence>
<evidence type="ECO:0000256" key="3">
    <source>
        <dbReference type="ARBA" id="ARBA00022525"/>
    </source>
</evidence>
<comment type="function">
    <text evidence="5">Effector that suppresses plant defense responses during pathogen infection.</text>
</comment>
<dbReference type="OrthoDB" id="123200at2759"/>